<organism evidence="1 2">
    <name type="scientific">Granulicella arctica</name>
    <dbReference type="NCBI Taxonomy" id="940613"/>
    <lineage>
        <taxon>Bacteria</taxon>
        <taxon>Pseudomonadati</taxon>
        <taxon>Acidobacteriota</taxon>
        <taxon>Terriglobia</taxon>
        <taxon>Terriglobales</taxon>
        <taxon>Acidobacteriaceae</taxon>
        <taxon>Granulicella</taxon>
    </lineage>
</organism>
<name>A0A7Y9TTG3_9BACT</name>
<evidence type="ECO:0000313" key="2">
    <source>
        <dbReference type="Proteomes" id="UP000589520"/>
    </source>
</evidence>
<protein>
    <submittedName>
        <fullName evidence="1">Uncharacterized protein</fullName>
    </submittedName>
</protein>
<comment type="caution">
    <text evidence="1">The sequence shown here is derived from an EMBL/GenBank/DDBJ whole genome shotgun (WGS) entry which is preliminary data.</text>
</comment>
<dbReference type="EMBL" id="JACCCW010000002">
    <property type="protein sequence ID" value="NYF79933.1"/>
    <property type="molecule type" value="Genomic_DNA"/>
</dbReference>
<gene>
    <name evidence="1" type="ORF">HDF17_002253</name>
</gene>
<dbReference type="AlphaFoldDB" id="A0A7Y9TTG3"/>
<reference evidence="1 2" key="1">
    <citation type="submission" date="2020-07" db="EMBL/GenBank/DDBJ databases">
        <title>Genomic Encyclopedia of Type Strains, Phase IV (KMG-V): Genome sequencing to study the core and pangenomes of soil and plant-associated prokaryotes.</title>
        <authorList>
            <person name="Whitman W."/>
        </authorList>
    </citation>
    <scope>NUCLEOTIDE SEQUENCE [LARGE SCALE GENOMIC DNA]</scope>
    <source>
        <strain evidence="1 2">X4EP2</strain>
    </source>
</reference>
<proteinExistence type="predicted"/>
<dbReference type="Proteomes" id="UP000589520">
    <property type="component" value="Unassembled WGS sequence"/>
</dbReference>
<accession>A0A7Y9TTG3</accession>
<sequence>MGCLQNFDSGIKLFTYSTIVRRTAIPDKLSYLGHHRPFLQPSRSQARNAVEANASTLCRSMMIPCKTEALVHFSNLSFSFHYSAKFGGRL</sequence>
<evidence type="ECO:0000313" key="1">
    <source>
        <dbReference type="EMBL" id="NYF79933.1"/>
    </source>
</evidence>
<keyword evidence="2" id="KW-1185">Reference proteome</keyword>